<dbReference type="CDD" id="cd01169">
    <property type="entry name" value="HMPP_kinase"/>
    <property type="match status" value="1"/>
</dbReference>
<dbReference type="GO" id="GO:0008902">
    <property type="term" value="F:hydroxymethylpyrimidine kinase activity"/>
    <property type="evidence" value="ECO:0007669"/>
    <property type="project" value="TreeGrafter"/>
</dbReference>
<dbReference type="GO" id="GO:0009507">
    <property type="term" value="C:chloroplast"/>
    <property type="evidence" value="ECO:0007669"/>
    <property type="project" value="TreeGrafter"/>
</dbReference>
<organism evidence="7">
    <name type="scientific">Mucochytrium quahogii</name>
    <dbReference type="NCBI Taxonomy" id="96639"/>
    <lineage>
        <taxon>Eukaryota</taxon>
        <taxon>Sar</taxon>
        <taxon>Stramenopiles</taxon>
        <taxon>Bigyra</taxon>
        <taxon>Labyrinthulomycetes</taxon>
        <taxon>Thraustochytrida</taxon>
        <taxon>Thraustochytriidae</taxon>
        <taxon>Mucochytrium</taxon>
    </lineage>
</organism>
<protein>
    <recommendedName>
        <fullName evidence="8">Phosphomethylpyrimidine kinase</fullName>
    </recommendedName>
</protein>
<dbReference type="Pfam" id="PF08543">
    <property type="entry name" value="Phos_pyr_kin"/>
    <property type="match status" value="1"/>
</dbReference>
<keyword evidence="4" id="KW-0067">ATP-binding</keyword>
<dbReference type="SUPFAM" id="SSF53613">
    <property type="entry name" value="Ribokinase-like"/>
    <property type="match status" value="1"/>
</dbReference>
<proteinExistence type="predicted"/>
<evidence type="ECO:0000259" key="6">
    <source>
        <dbReference type="Pfam" id="PF08543"/>
    </source>
</evidence>
<dbReference type="GO" id="GO:0009228">
    <property type="term" value="P:thiamine biosynthetic process"/>
    <property type="evidence" value="ECO:0007669"/>
    <property type="project" value="InterPro"/>
</dbReference>
<evidence type="ECO:0000313" key="7">
    <source>
        <dbReference type="EMBL" id="CAD9704214.1"/>
    </source>
</evidence>
<dbReference type="SUPFAM" id="SSF48613">
    <property type="entry name" value="Heme oxygenase-like"/>
    <property type="match status" value="1"/>
</dbReference>
<keyword evidence="2" id="KW-0547">Nucleotide-binding</keyword>
<dbReference type="FunFam" id="3.40.1190.20:FF:000003">
    <property type="entry name" value="Phosphomethylpyrimidine kinase ThiD"/>
    <property type="match status" value="1"/>
</dbReference>
<dbReference type="GO" id="GO:0008972">
    <property type="term" value="F:phosphomethylpyrimidine kinase activity"/>
    <property type="evidence" value="ECO:0007669"/>
    <property type="project" value="InterPro"/>
</dbReference>
<evidence type="ECO:0000256" key="4">
    <source>
        <dbReference type="ARBA" id="ARBA00022840"/>
    </source>
</evidence>
<dbReference type="Pfam" id="PF03070">
    <property type="entry name" value="TENA_THI-4"/>
    <property type="match status" value="1"/>
</dbReference>
<evidence type="ECO:0000256" key="2">
    <source>
        <dbReference type="ARBA" id="ARBA00022741"/>
    </source>
</evidence>
<evidence type="ECO:0000256" key="3">
    <source>
        <dbReference type="ARBA" id="ARBA00022777"/>
    </source>
</evidence>
<name>A0A7S2SMA5_9STRA</name>
<keyword evidence="3" id="KW-0418">Kinase</keyword>
<dbReference type="PANTHER" id="PTHR20858">
    <property type="entry name" value="PHOSPHOMETHYLPYRIMIDINE KINASE"/>
    <property type="match status" value="1"/>
</dbReference>
<dbReference type="PANTHER" id="PTHR20858:SF17">
    <property type="entry name" value="HYDROXYMETHYLPYRIMIDINE_PHOSPHOMETHYLPYRIMIDINE KINASE THI20-RELATED"/>
    <property type="match status" value="1"/>
</dbReference>
<dbReference type="EMBL" id="HBHK01024864">
    <property type="protein sequence ID" value="CAD9704214.1"/>
    <property type="molecule type" value="Transcribed_RNA"/>
</dbReference>
<dbReference type="InterPro" id="IPR004305">
    <property type="entry name" value="Thiaminase-2/PQQC"/>
</dbReference>
<gene>
    <name evidence="7" type="ORF">QSP1433_LOCUS15624</name>
</gene>
<sequence>MNVLKEDGCASAMLWNEVRNKKIAKDCLYHPMVLAIAGGVQLEDADNFLTCFKSFIAQDSAFLECFRSTYGRVMGLAETVEDEFLRGDLLEKIPEFQAGVDEELKLHKSLCDALNISLTEYPTLPETLNYTNFLEKLGYDESMSIMGRITVILCGMLPCMRLYAALGHNLKVDTIRQVGEKCYEDWINTYGDKEFQDLALKVEELFDMCAVAQGGVSKTMRDVYNSAMLLEYQFFNGQIGLEKIYDRPMKTGFCPPVVLAGVPRVLIIAGSDSGGGAGIQADIKACTTSGVFCTTVVTALTSQNTLGVQGVFPIPASFVEEQMHSVLSDIGTDVVKTGMLASSEVIETICRLLDKYRATHHLVVDPVMISTSGDRLIESSAIDAIVKKLFPRAFIVTPNVPEAEFVLSMQDEGGLALIRNLEDLVAAAKVLGTMGPHYVFLKGGHLPDLPDGKCYDVLCDGRTGEVEIFQSERVVDTRNTHGTGCTLASLVAANLSQGMSVKKSVSKAKHDIFRCIQASKWIGKVPGLLGTGPQGPLNHMWQSNNNWQ</sequence>
<keyword evidence="1" id="KW-0808">Transferase</keyword>
<dbReference type="Gene3D" id="3.40.1190.20">
    <property type="match status" value="1"/>
</dbReference>
<dbReference type="GO" id="GO:0005524">
    <property type="term" value="F:ATP binding"/>
    <property type="evidence" value="ECO:0007669"/>
    <property type="project" value="UniProtKB-KW"/>
</dbReference>
<dbReference type="Gene3D" id="1.20.910.10">
    <property type="entry name" value="Heme oxygenase-like"/>
    <property type="match status" value="1"/>
</dbReference>
<dbReference type="InterPro" id="IPR004399">
    <property type="entry name" value="HMP/HMP-P_kinase_dom"/>
</dbReference>
<feature type="domain" description="Thiaminase-2/PQQC" evidence="5">
    <location>
        <begin position="22"/>
        <end position="237"/>
    </location>
</feature>
<dbReference type="AlphaFoldDB" id="A0A7S2SMA5"/>
<accession>A0A7S2SMA5</accession>
<dbReference type="InterPro" id="IPR016084">
    <property type="entry name" value="Haem_Oase-like_multi-hlx"/>
</dbReference>
<dbReference type="InterPro" id="IPR013749">
    <property type="entry name" value="PM/HMP-P_kinase-1"/>
</dbReference>
<dbReference type="InterPro" id="IPR029056">
    <property type="entry name" value="Ribokinase-like"/>
</dbReference>
<evidence type="ECO:0008006" key="8">
    <source>
        <dbReference type="Google" id="ProtNLM"/>
    </source>
</evidence>
<reference evidence="7" key="1">
    <citation type="submission" date="2021-01" db="EMBL/GenBank/DDBJ databases">
        <authorList>
            <person name="Corre E."/>
            <person name="Pelletier E."/>
            <person name="Niang G."/>
            <person name="Scheremetjew M."/>
            <person name="Finn R."/>
            <person name="Kale V."/>
            <person name="Holt S."/>
            <person name="Cochrane G."/>
            <person name="Meng A."/>
            <person name="Brown T."/>
            <person name="Cohen L."/>
        </authorList>
    </citation>
    <scope>NUCLEOTIDE SEQUENCE</scope>
    <source>
        <strain evidence="7">NY070348D</strain>
    </source>
</reference>
<evidence type="ECO:0000256" key="1">
    <source>
        <dbReference type="ARBA" id="ARBA00022679"/>
    </source>
</evidence>
<evidence type="ECO:0000259" key="5">
    <source>
        <dbReference type="Pfam" id="PF03070"/>
    </source>
</evidence>
<dbReference type="NCBIfam" id="TIGR00097">
    <property type="entry name" value="HMP-P_kinase"/>
    <property type="match status" value="1"/>
</dbReference>
<feature type="domain" description="Pyridoxamine kinase/Phosphomethylpyrimidine kinase" evidence="6">
    <location>
        <begin position="272"/>
        <end position="524"/>
    </location>
</feature>